<accession>A0ABY2T9H9</accession>
<feature type="coiled-coil region" evidence="1">
    <location>
        <begin position="205"/>
        <end position="232"/>
    </location>
</feature>
<evidence type="ECO:0000256" key="3">
    <source>
        <dbReference type="SAM" id="Phobius"/>
    </source>
</evidence>
<proteinExistence type="predicted"/>
<keyword evidence="3" id="KW-0812">Transmembrane</keyword>
<name>A0ABY2T9H9_9BACI</name>
<dbReference type="PANTHER" id="PTHR37813">
    <property type="entry name" value="FELS-2 PROPHAGE PROTEIN"/>
    <property type="match status" value="1"/>
</dbReference>
<evidence type="ECO:0008006" key="6">
    <source>
        <dbReference type="Google" id="ProtNLM"/>
    </source>
</evidence>
<feature type="coiled-coil region" evidence="1">
    <location>
        <begin position="875"/>
        <end position="924"/>
    </location>
</feature>
<reference evidence="4 5" key="1">
    <citation type="submission" date="2019-04" db="EMBL/GenBank/DDBJ databases">
        <title>Lysinibacillus genome sequencing.</title>
        <authorList>
            <person name="Dunlap C."/>
        </authorList>
    </citation>
    <scope>NUCLEOTIDE SEQUENCE [LARGE SCALE GENOMIC DNA]</scope>
    <source>
        <strain evidence="4 5">NBRC 109424</strain>
    </source>
</reference>
<evidence type="ECO:0000256" key="2">
    <source>
        <dbReference type="SAM" id="MobiDB-lite"/>
    </source>
</evidence>
<evidence type="ECO:0000313" key="5">
    <source>
        <dbReference type="Proteomes" id="UP000308539"/>
    </source>
</evidence>
<keyword evidence="3" id="KW-1133">Transmembrane helix</keyword>
<keyword evidence="5" id="KW-1185">Reference proteome</keyword>
<feature type="coiled-coil region" evidence="1">
    <location>
        <begin position="24"/>
        <end position="131"/>
    </location>
</feature>
<feature type="transmembrane region" description="Helical" evidence="3">
    <location>
        <begin position="568"/>
        <end position="589"/>
    </location>
</feature>
<feature type="transmembrane region" description="Helical" evidence="3">
    <location>
        <begin position="596"/>
        <end position="615"/>
    </location>
</feature>
<keyword evidence="3" id="KW-0472">Membrane</keyword>
<protein>
    <recommendedName>
        <fullName evidence="6">Phage tail tape measure protein</fullName>
    </recommendedName>
</protein>
<dbReference type="PANTHER" id="PTHR37813:SF1">
    <property type="entry name" value="FELS-2 PROPHAGE PROTEIN"/>
    <property type="match status" value="1"/>
</dbReference>
<evidence type="ECO:0000313" key="4">
    <source>
        <dbReference type="EMBL" id="TKI52669.1"/>
    </source>
</evidence>
<feature type="compositionally biased region" description="Low complexity" evidence="2">
    <location>
        <begin position="1556"/>
        <end position="1579"/>
    </location>
</feature>
<comment type="caution">
    <text evidence="4">The sequence shown here is derived from an EMBL/GenBank/DDBJ whole genome shotgun (WGS) entry which is preliminary data.</text>
</comment>
<feature type="region of interest" description="Disordered" evidence="2">
    <location>
        <begin position="1552"/>
        <end position="1594"/>
    </location>
</feature>
<feature type="transmembrane region" description="Helical" evidence="3">
    <location>
        <begin position="621"/>
        <end position="639"/>
    </location>
</feature>
<feature type="transmembrane region" description="Helical" evidence="3">
    <location>
        <begin position="651"/>
        <end position="670"/>
    </location>
</feature>
<organism evidence="4 5">
    <name type="scientific">Lysinibacillus varians</name>
    <dbReference type="NCBI Taxonomy" id="1145276"/>
    <lineage>
        <taxon>Bacteria</taxon>
        <taxon>Bacillati</taxon>
        <taxon>Bacillota</taxon>
        <taxon>Bacilli</taxon>
        <taxon>Bacillales</taxon>
        <taxon>Bacillaceae</taxon>
        <taxon>Lysinibacillus</taxon>
    </lineage>
</organism>
<feature type="coiled-coil region" evidence="1">
    <location>
        <begin position="1179"/>
        <end position="1210"/>
    </location>
</feature>
<dbReference type="Proteomes" id="UP000308539">
    <property type="component" value="Unassembled WGS sequence"/>
</dbReference>
<dbReference type="RefSeq" id="WP_025219664.1">
    <property type="nucleotide sequence ID" value="NZ_CP006837.1"/>
</dbReference>
<keyword evidence="1" id="KW-0175">Coiled coil</keyword>
<dbReference type="EMBL" id="SZPV01000040">
    <property type="protein sequence ID" value="TKI52669.1"/>
    <property type="molecule type" value="Genomic_DNA"/>
</dbReference>
<gene>
    <name evidence="4" type="ORF">FC752_18980</name>
</gene>
<feature type="coiled-coil region" evidence="1">
    <location>
        <begin position="1408"/>
        <end position="1439"/>
    </location>
</feature>
<evidence type="ECO:0000256" key="1">
    <source>
        <dbReference type="SAM" id="Coils"/>
    </source>
</evidence>
<sequence length="1611" mass="176113">MANGRIKGITIELNGDTTGLTDALKDVNKESSKVTSELKEVERALKFDPSNTELIAQKQQLLAEQIQNTSQKLDVLKQAQQQVEQQFANGDIGAEQYRAFQRELATTEASLRSLQGQMDSTSQNYDSLRNANRDLQTFFDATGTTVNDFSDVLGTRLTNAIREGTASTDQINRALQIMGQHALGAGADIDQMREALRRAAQGTDLNGVRQDLARITQEANQAEEAVNGFGQKLAGVAAGLAAGGGIALALEQALALDTLDTQIDISMNLNEEDAAKVRQSIMETASILGDEEAAYEGIRRQITLNKDASIEANTKIVEGARAVSFAYKEIDFKELIQETHEIGKELGITQQEALAMTNSLLSIGFPPEQLDIIAEYGSQLKRAGFNAQEIQAIMEAGVKTGTWNIDILLDGLKEGRIVAAEFGQGVDKAMKEAIKGTNISAEELEKWGQAVATGGKEGEEAMNQMITALMGVENETKRNELGVKMFGTLWEEVGPSIAQTLQTYKDNMRTSKENTDQLNETVGKLDDSTMANLAEATANLKTAIAPLLITIAELVTKIVNWIAENPKLTASLVAIASVIGTIVAAFATLMPAIGSLISILGGGATAAGLFGGALTILTGPVGLTIAAIAGFTAGVVLLYKKWDEFRELSPAIQGAIAMIAPGIVAVTGAIKAVQGAMSPAMESVDLFGTGVSEATAKAVGGYLDLETQATNAMHRLAWGNETITQSIADDMIAKYAQMGQMVLTEMQTDHAAQLAEQQKFFAESSVLSTTEETQILERLKQKQAAEELATIEGNARIKEIWQTAANEKRGITEDESAQIDLINAKMKENAVKHLSESEREQKLILERLKTDSSAITATQAAEVVKNSEKQRKDSVAAAEKQYDETVMNLQMQRDELGIISEEQYQKLKEDAEKTRDDVVKSANDMHQNVVSEAKAQAGEHVEKVNWETGEVKSKFKVMSEDLNNSMKKAGKWISDEWDKAWKATKKFTDDTKKNVGDGFKTMGTEINGLMQSIGKFISTEWDKAVKTFDPKKMISIGKDVVNGLIKGIGDKFGGVQTKIEELASKIPDWAKKTLGIHSPSRVMAEVGMWTGEGLAQGIESTYGRNESAMKELSQLLVDTTKSNQAEVTKIADEAEKERTKIQQDAAKKKLEIENKLGVDLKKANNAISTKKKGASANDNIKIQQLKENANAKLLKLEQDTQEKLKKVNDKAWSDMVKKEEQASSERLKVLKQYIADKDSSNELSLATEQHILEQSLKLFKDGTAEKIKVQKMYKKVTESINKEKESIDKTYVDNVKKLNDDYIKEEERLTKVYEDEFEKRRNAYYSFAGLFDEVAQRDVTGAALIAALQSQVTAFEDWQKNIASLASKGINEGLLAELQAMGPKAGAEIAALNTLTEEQLAEYTGLWKAKNELARTQTESELTELKQNTEKQINELKIKTSEQLRIYQNEWRNSMIALKGNVKTEMAEMPNIGVFAVSGLIEGMMSKQGDLLNAAQSLAAIVSSAFTTALDIHSPSRVMRGYGVNIGEGLVLGINDMVRKVEGATRRLAKAVTDKSTSSLPNNSVSSTTTNKTENNTENHYNFTVNSPKPLDPYETSRLNKNALKEMGLQF</sequence>